<gene>
    <name evidence="4" type="ORF">GCM10022381_13320</name>
</gene>
<dbReference type="InterPro" id="IPR008984">
    <property type="entry name" value="SMAD_FHA_dom_sf"/>
</dbReference>
<feature type="transmembrane region" description="Helical" evidence="2">
    <location>
        <begin position="37"/>
        <end position="57"/>
    </location>
</feature>
<organism evidence="4 5">
    <name type="scientific">Leifsonia kafniensis</name>
    <dbReference type="NCBI Taxonomy" id="475957"/>
    <lineage>
        <taxon>Bacteria</taxon>
        <taxon>Bacillati</taxon>
        <taxon>Actinomycetota</taxon>
        <taxon>Actinomycetes</taxon>
        <taxon>Micrococcales</taxon>
        <taxon>Microbacteriaceae</taxon>
        <taxon>Leifsonia</taxon>
    </lineage>
</organism>
<evidence type="ECO:0000313" key="4">
    <source>
        <dbReference type="EMBL" id="GAA3871564.1"/>
    </source>
</evidence>
<keyword evidence="2" id="KW-1133">Transmembrane helix</keyword>
<dbReference type="CDD" id="cd00060">
    <property type="entry name" value="FHA"/>
    <property type="match status" value="1"/>
</dbReference>
<evidence type="ECO:0000256" key="1">
    <source>
        <dbReference type="ARBA" id="ARBA00022553"/>
    </source>
</evidence>
<proteinExistence type="predicted"/>
<evidence type="ECO:0000256" key="2">
    <source>
        <dbReference type="SAM" id="Phobius"/>
    </source>
</evidence>
<dbReference type="Pfam" id="PF00498">
    <property type="entry name" value="FHA"/>
    <property type="match status" value="1"/>
</dbReference>
<name>A0ABP7KAX5_9MICO</name>
<keyword evidence="5" id="KW-1185">Reference proteome</keyword>
<keyword evidence="1" id="KW-0597">Phosphoprotein</keyword>
<accession>A0ABP7KAX5</accession>
<dbReference type="Gene3D" id="2.60.200.20">
    <property type="match status" value="1"/>
</dbReference>
<protein>
    <recommendedName>
        <fullName evidence="3">FHA domain-containing protein</fullName>
    </recommendedName>
</protein>
<dbReference type="PROSITE" id="PS50006">
    <property type="entry name" value="FHA_DOMAIN"/>
    <property type="match status" value="1"/>
</dbReference>
<sequence length="336" mass="35096">MLFMGVKAMVVATVRPAHDILFGGVARASGARIAGSLLIDVAVFAAVAAGIVLWGTLTGSPSVPVLLALVGVAFIAGQLSALARHGRTLGRLVLGVRSVHHRTASPVGFGPDLMLLAIAPAPSRFVHARLTLGRDPLDRAFQPVAPEALLSASAVASTEEFATSSRFAPSVAIIRADSRATDFADDLADDGETALAEPRASRQEQSGVLPWMQGPGWAVTPIRRSALLVLDSGEQLTLDTPLLIGRAPAQIPNLPSSTLYAWADLSRTISKTHALIEWSGTAVTVTDLGSTNGTTLAADDDVSDPLLPFHPHRVGNGAQIRIGDRAIHVQLIGDPR</sequence>
<dbReference type="InterPro" id="IPR000253">
    <property type="entry name" value="FHA_dom"/>
</dbReference>
<dbReference type="EMBL" id="BAABCN010000002">
    <property type="protein sequence ID" value="GAA3871564.1"/>
    <property type="molecule type" value="Genomic_DNA"/>
</dbReference>
<feature type="transmembrane region" description="Helical" evidence="2">
    <location>
        <begin position="63"/>
        <end position="83"/>
    </location>
</feature>
<evidence type="ECO:0000259" key="3">
    <source>
        <dbReference type="PROSITE" id="PS50006"/>
    </source>
</evidence>
<keyword evidence="2" id="KW-0472">Membrane</keyword>
<dbReference type="Proteomes" id="UP001501803">
    <property type="component" value="Unassembled WGS sequence"/>
</dbReference>
<evidence type="ECO:0000313" key="5">
    <source>
        <dbReference type="Proteomes" id="UP001501803"/>
    </source>
</evidence>
<dbReference type="SUPFAM" id="SSF49879">
    <property type="entry name" value="SMAD/FHA domain"/>
    <property type="match status" value="1"/>
</dbReference>
<keyword evidence="2" id="KW-0812">Transmembrane</keyword>
<feature type="domain" description="FHA" evidence="3">
    <location>
        <begin position="242"/>
        <end position="296"/>
    </location>
</feature>
<reference evidence="5" key="1">
    <citation type="journal article" date="2019" name="Int. J. Syst. Evol. Microbiol.">
        <title>The Global Catalogue of Microorganisms (GCM) 10K type strain sequencing project: providing services to taxonomists for standard genome sequencing and annotation.</title>
        <authorList>
            <consortium name="The Broad Institute Genomics Platform"/>
            <consortium name="The Broad Institute Genome Sequencing Center for Infectious Disease"/>
            <person name="Wu L."/>
            <person name="Ma J."/>
        </authorList>
    </citation>
    <scope>NUCLEOTIDE SEQUENCE [LARGE SCALE GENOMIC DNA]</scope>
    <source>
        <strain evidence="5">JCM 17021</strain>
    </source>
</reference>
<comment type="caution">
    <text evidence="4">The sequence shown here is derived from an EMBL/GenBank/DDBJ whole genome shotgun (WGS) entry which is preliminary data.</text>
</comment>